<feature type="disulfide bond" evidence="5">
    <location>
        <begin position="196"/>
        <end position="205"/>
    </location>
</feature>
<dbReference type="EMBL" id="CAIIXF020000001">
    <property type="protein sequence ID" value="CAH1774362.1"/>
    <property type="molecule type" value="Genomic_DNA"/>
</dbReference>
<keyword evidence="1" id="KW-0217">Developmental protein</keyword>
<evidence type="ECO:0000256" key="3">
    <source>
        <dbReference type="ARBA" id="ARBA00022737"/>
    </source>
</evidence>
<evidence type="ECO:0000313" key="8">
    <source>
        <dbReference type="Proteomes" id="UP000749559"/>
    </source>
</evidence>
<keyword evidence="4 5" id="KW-1015">Disulfide bond</keyword>
<dbReference type="PROSITE" id="PS50026">
    <property type="entry name" value="EGF_3"/>
    <property type="match status" value="1"/>
</dbReference>
<proteinExistence type="predicted"/>
<dbReference type="Proteomes" id="UP000749559">
    <property type="component" value="Unassembled WGS sequence"/>
</dbReference>
<dbReference type="OrthoDB" id="6124250at2759"/>
<evidence type="ECO:0000256" key="5">
    <source>
        <dbReference type="PROSITE-ProRule" id="PRU00076"/>
    </source>
</evidence>
<evidence type="ECO:0000256" key="2">
    <source>
        <dbReference type="ARBA" id="ARBA00022536"/>
    </source>
</evidence>
<dbReference type="GO" id="GO:0007154">
    <property type="term" value="P:cell communication"/>
    <property type="evidence" value="ECO:0007669"/>
    <property type="project" value="InterPro"/>
</dbReference>
<dbReference type="SMART" id="SM00181">
    <property type="entry name" value="EGF"/>
    <property type="match status" value="1"/>
</dbReference>
<dbReference type="AlphaFoldDB" id="A0A8S4N261"/>
<keyword evidence="2 5" id="KW-0245">EGF-like domain</keyword>
<dbReference type="InterPro" id="IPR000742">
    <property type="entry name" value="EGF"/>
</dbReference>
<protein>
    <recommendedName>
        <fullName evidence="6">EGF-like domain-containing protein</fullName>
    </recommendedName>
</protein>
<keyword evidence="3" id="KW-0677">Repeat</keyword>
<feature type="domain" description="EGF-like" evidence="6">
    <location>
        <begin position="165"/>
        <end position="206"/>
    </location>
</feature>
<name>A0A8S4N261_OWEFU</name>
<dbReference type="Pfam" id="PF01414">
    <property type="entry name" value="DSL"/>
    <property type="match status" value="1"/>
</dbReference>
<evidence type="ECO:0000256" key="4">
    <source>
        <dbReference type="ARBA" id="ARBA00023157"/>
    </source>
</evidence>
<accession>A0A8S4N261</accession>
<keyword evidence="8" id="KW-1185">Reference proteome</keyword>
<gene>
    <name evidence="7" type="ORF">OFUS_LOCUS1842</name>
</gene>
<dbReference type="InterPro" id="IPR001774">
    <property type="entry name" value="DSL"/>
</dbReference>
<evidence type="ECO:0000313" key="7">
    <source>
        <dbReference type="EMBL" id="CAH1774362.1"/>
    </source>
</evidence>
<dbReference type="Gene3D" id="2.10.25.10">
    <property type="entry name" value="Laminin"/>
    <property type="match status" value="1"/>
</dbReference>
<dbReference type="PROSITE" id="PS01186">
    <property type="entry name" value="EGF_2"/>
    <property type="match status" value="1"/>
</dbReference>
<sequence>ENHYGEACNFCLESDDCTGHYTCNFSDGSKICMSNWNGTDCNIWTGQAYTCLHFTGSTKTDDVRGLWDGTITCPSGGPFVFTLGLLSPRATRVEGYFQLMYLNGTNITSFGVNGTYSLSRMSFTLIPVYGSSIILPINGIIGQIDDDADNMSAEIYSRGSRCKLDGSRRTAFIDACQNNASCVRTGENIDDFYCCCEPGFKGERCQIEI</sequence>
<organism evidence="7 8">
    <name type="scientific">Owenia fusiformis</name>
    <name type="common">Polychaete worm</name>
    <dbReference type="NCBI Taxonomy" id="6347"/>
    <lineage>
        <taxon>Eukaryota</taxon>
        <taxon>Metazoa</taxon>
        <taxon>Spiralia</taxon>
        <taxon>Lophotrochozoa</taxon>
        <taxon>Annelida</taxon>
        <taxon>Polychaeta</taxon>
        <taxon>Sedentaria</taxon>
        <taxon>Canalipalpata</taxon>
        <taxon>Sabellida</taxon>
        <taxon>Oweniida</taxon>
        <taxon>Oweniidae</taxon>
        <taxon>Owenia</taxon>
    </lineage>
</organism>
<dbReference type="Pfam" id="PF00008">
    <property type="entry name" value="EGF"/>
    <property type="match status" value="1"/>
</dbReference>
<feature type="non-terminal residue" evidence="7">
    <location>
        <position position="1"/>
    </location>
</feature>
<comment type="caution">
    <text evidence="5">Lacks conserved residue(s) required for the propagation of feature annotation.</text>
</comment>
<feature type="non-terminal residue" evidence="7">
    <location>
        <position position="209"/>
    </location>
</feature>
<evidence type="ECO:0000256" key="1">
    <source>
        <dbReference type="ARBA" id="ARBA00022473"/>
    </source>
</evidence>
<comment type="caution">
    <text evidence="7">The sequence shown here is derived from an EMBL/GenBank/DDBJ whole genome shotgun (WGS) entry which is preliminary data.</text>
</comment>
<dbReference type="Gene3D" id="2.10.25.140">
    <property type="match status" value="1"/>
</dbReference>
<dbReference type="GO" id="GO:0016020">
    <property type="term" value="C:membrane"/>
    <property type="evidence" value="ECO:0007669"/>
    <property type="project" value="InterPro"/>
</dbReference>
<dbReference type="SUPFAM" id="SSF57196">
    <property type="entry name" value="EGF/Laminin"/>
    <property type="match status" value="1"/>
</dbReference>
<reference evidence="7" key="1">
    <citation type="submission" date="2022-03" db="EMBL/GenBank/DDBJ databases">
        <authorList>
            <person name="Martin C."/>
        </authorList>
    </citation>
    <scope>NUCLEOTIDE SEQUENCE</scope>
</reference>
<dbReference type="PROSITE" id="PS00022">
    <property type="entry name" value="EGF_1"/>
    <property type="match status" value="1"/>
</dbReference>
<evidence type="ECO:0000259" key="6">
    <source>
        <dbReference type="PROSITE" id="PS50026"/>
    </source>
</evidence>